<dbReference type="EMBL" id="HG316988">
    <property type="protein sequence ID" value="CDX48466.1"/>
    <property type="molecule type" value="Genomic_DNA"/>
</dbReference>
<keyword evidence="1" id="KW-1133">Transmembrane helix</keyword>
<dbReference type="EMBL" id="CBMD010001713">
    <property type="protein sequence ID" value="CDL73161.1"/>
    <property type="molecule type" value="Genomic_DNA"/>
</dbReference>
<dbReference type="AlphaFoldDB" id="W1IAT7"/>
<sequence length="71" mass="8360">MLNSICPAVIFAANLRPNETFLARYDRMYSWPIYILIFNHIFLTYGYRCECASYINAKQTNARNIGFALHY</sequence>
<gene>
    <name evidence="2" type="ORF">BN847_0126290</name>
</gene>
<feature type="transmembrane region" description="Helical" evidence="1">
    <location>
        <begin position="29"/>
        <end position="47"/>
    </location>
</feature>
<organism evidence="2">
    <name type="scientific">Fusarium pseudograminearum CS3427</name>
    <dbReference type="NCBI Taxonomy" id="1318457"/>
    <lineage>
        <taxon>Eukaryota</taxon>
        <taxon>Fungi</taxon>
        <taxon>Dikarya</taxon>
        <taxon>Ascomycota</taxon>
        <taxon>Pezizomycotina</taxon>
        <taxon>Sordariomycetes</taxon>
        <taxon>Hypocreomycetidae</taxon>
        <taxon>Hypocreales</taxon>
        <taxon>Nectriaceae</taxon>
        <taxon>Fusarium</taxon>
    </lineage>
</organism>
<name>W1IAT7_FUSPS</name>
<reference evidence="2" key="1">
    <citation type="submission" date="2013-05" db="EMBL/GenBank/DDBJ databases">
        <title>Draft genome sequences of six wheat associated Fusarium spp. isolates.</title>
        <authorList>
            <person name="Moolhuijzen P.M."/>
            <person name="Manners J.M."/>
            <person name="Wilcox S."/>
            <person name="Bellgard M.I."/>
            <person name="Gardiner D.M."/>
        </authorList>
    </citation>
    <scope>NUCLEOTIDE SEQUENCE</scope>
    <source>
        <strain evidence="2">CS3427</strain>
    </source>
</reference>
<keyword evidence="1" id="KW-0812">Transmembrane</keyword>
<keyword evidence="1" id="KW-0472">Membrane</keyword>
<evidence type="ECO:0000313" key="2">
    <source>
        <dbReference type="EMBL" id="CDL73161.1"/>
    </source>
</evidence>
<accession>W1IAT7</accession>
<proteinExistence type="predicted"/>
<evidence type="ECO:0000256" key="1">
    <source>
        <dbReference type="SAM" id="Phobius"/>
    </source>
</evidence>
<protein>
    <submittedName>
        <fullName evidence="2">ATP synthase subunit a n1 TaxMyrothecium leucotrichum RepIDQ5VGX4_9HYPO</fullName>
    </submittedName>
</protein>